<protein>
    <recommendedName>
        <fullName evidence="4">Glycosyltransferase RgtA/B/C/D-like domain-containing protein</fullName>
    </recommendedName>
</protein>
<evidence type="ECO:0000256" key="1">
    <source>
        <dbReference type="SAM" id="Phobius"/>
    </source>
</evidence>
<organism evidence="2 3">
    <name type="scientific">Sphingomonas echinoides</name>
    <dbReference type="NCBI Taxonomy" id="59803"/>
    <lineage>
        <taxon>Bacteria</taxon>
        <taxon>Pseudomonadati</taxon>
        <taxon>Pseudomonadota</taxon>
        <taxon>Alphaproteobacteria</taxon>
        <taxon>Sphingomonadales</taxon>
        <taxon>Sphingomonadaceae</taxon>
        <taxon>Sphingomonas</taxon>
    </lineage>
</organism>
<feature type="transmembrane region" description="Helical" evidence="1">
    <location>
        <begin position="12"/>
        <end position="32"/>
    </location>
</feature>
<feature type="transmembrane region" description="Helical" evidence="1">
    <location>
        <begin position="178"/>
        <end position="195"/>
    </location>
</feature>
<evidence type="ECO:0000313" key="3">
    <source>
        <dbReference type="Proteomes" id="UP001279660"/>
    </source>
</evidence>
<keyword evidence="1" id="KW-1133">Transmembrane helix</keyword>
<feature type="transmembrane region" description="Helical" evidence="1">
    <location>
        <begin position="215"/>
        <end position="239"/>
    </location>
</feature>
<dbReference type="RefSeq" id="WP_010406508.1">
    <property type="nucleotide sequence ID" value="NZ_JAWXXV010000001.1"/>
</dbReference>
<comment type="caution">
    <text evidence="2">The sequence shown here is derived from an EMBL/GenBank/DDBJ whole genome shotgun (WGS) entry which is preliminary data.</text>
</comment>
<dbReference type="Proteomes" id="UP001279660">
    <property type="component" value="Unassembled WGS sequence"/>
</dbReference>
<name>A0ABU4PQ23_9SPHN</name>
<keyword evidence="3" id="KW-1185">Reference proteome</keyword>
<evidence type="ECO:0008006" key="4">
    <source>
        <dbReference type="Google" id="ProtNLM"/>
    </source>
</evidence>
<sequence length="494" mass="53646">MSEPNTTVRAPHASALLLFALVWLSCVWFGSFELNPNNATRLFGALALVERGEATIDRYETLTIDKAQFETKTGTHYYMDKAPGMTLMAAPVVWAADRLAGAQSYDEVIDITNLRLANFLRLRLWLAVAFGSALLTAFATVLLFDFGTGLTGSPAAGLFAALGYALGSVIWGWSTTMFGHASVAALFLIATWAIWRGTSGATELGRWRYPVMAGLALGWGVAVEFQAALGGLAIGLWALWRSRSAVWPMRWRLHALAVASAVVAVLPMLAYNQFAFGTPFMTGYRGVVGFSGMNQGLFGLTYPKPEALLGITLGLRRGLMWVAPALVMGGVGVVYWLRDRRTRDLGILAVGVIGIVLLLNASYAYWDGGASTGPRHSVPAIPFLALGLAPFWASLRSRAAKRAAAALLGLSMILNLVIASTDIFAPENMATPVWTRNFVGLFAHGKFNTLANVYWGWQPWFGFALYLDVALPMLGLILWWTRAAERDRRLAPSV</sequence>
<feature type="transmembrane region" description="Helical" evidence="1">
    <location>
        <begin position="251"/>
        <end position="271"/>
    </location>
</feature>
<keyword evidence="1" id="KW-0472">Membrane</keyword>
<feature type="transmembrane region" description="Helical" evidence="1">
    <location>
        <begin position="318"/>
        <end position="338"/>
    </location>
</feature>
<feature type="transmembrane region" description="Helical" evidence="1">
    <location>
        <begin position="460"/>
        <end position="480"/>
    </location>
</feature>
<evidence type="ECO:0000313" key="2">
    <source>
        <dbReference type="EMBL" id="MDX5986248.1"/>
    </source>
</evidence>
<feature type="transmembrane region" description="Helical" evidence="1">
    <location>
        <begin position="407"/>
        <end position="425"/>
    </location>
</feature>
<proteinExistence type="predicted"/>
<reference evidence="2 3" key="1">
    <citation type="submission" date="2023-11" db="EMBL/GenBank/DDBJ databases">
        <title>MicrobeMod: A computational toolkit for identifying prokaryotic methylation and restriction-modification with nanopore sequencing.</title>
        <authorList>
            <person name="Crits-Christoph A."/>
            <person name="Kang S.C."/>
            <person name="Lee H."/>
            <person name="Ostrov N."/>
        </authorList>
    </citation>
    <scope>NUCLEOTIDE SEQUENCE [LARGE SCALE GENOMIC DNA]</scope>
    <source>
        <strain evidence="2 3">ATCC 14820</strain>
    </source>
</reference>
<dbReference type="EMBL" id="JAWXXV010000001">
    <property type="protein sequence ID" value="MDX5986248.1"/>
    <property type="molecule type" value="Genomic_DNA"/>
</dbReference>
<feature type="transmembrane region" description="Helical" evidence="1">
    <location>
        <begin position="345"/>
        <end position="366"/>
    </location>
</feature>
<keyword evidence="1" id="KW-0812">Transmembrane</keyword>
<feature type="transmembrane region" description="Helical" evidence="1">
    <location>
        <begin position="124"/>
        <end position="144"/>
    </location>
</feature>
<gene>
    <name evidence="2" type="ORF">SIL82_18475</name>
</gene>
<feature type="transmembrane region" description="Helical" evidence="1">
    <location>
        <begin position="150"/>
        <end position="171"/>
    </location>
</feature>
<feature type="transmembrane region" description="Helical" evidence="1">
    <location>
        <begin position="378"/>
        <end position="395"/>
    </location>
</feature>
<accession>A0ABU4PQ23</accession>